<dbReference type="GeneID" id="3654791"/>
<dbReference type="EMBL" id="AJ890364">
    <property type="protein sequence ID" value="CAI65786.1"/>
    <property type="molecule type" value="Genomic_DNA"/>
</dbReference>
<evidence type="ECO:0000313" key="3">
    <source>
        <dbReference type="Proteomes" id="UP000000863"/>
    </source>
</evidence>
<dbReference type="Proteomes" id="UP000000863">
    <property type="component" value="Segment"/>
</dbReference>
<keyword evidence="3" id="KW-1185">Reference proteome</keyword>
<feature type="transmembrane region" description="Helical" evidence="1">
    <location>
        <begin position="151"/>
        <end position="171"/>
    </location>
</feature>
<keyword evidence="1" id="KW-0812">Transmembrane</keyword>
<reference evidence="2 3" key="1">
    <citation type="journal article" date="2005" name="Science">
        <title>Complete genome sequence and lytic phase transcription profile of a Coccolithovirus.</title>
        <authorList>
            <person name="Wilson W.H."/>
            <person name="Schroeder D.C."/>
            <person name="Allen M.J."/>
            <person name="Holden M.T.G."/>
            <person name="Parkhill J."/>
            <person name="Barrell B.G."/>
            <person name="Churcher C."/>
            <person name="Hamlin N."/>
            <person name="Mungall K."/>
            <person name="Norbertczak H."/>
            <person name="Quail M.A."/>
            <person name="Price C."/>
            <person name="Rabbinowitsch E."/>
            <person name="Walker D."/>
            <person name="Craigon M."/>
            <person name="Roy D."/>
            <person name="Ghazal P."/>
        </authorList>
    </citation>
    <scope>NUCLEOTIDE SEQUENCE [LARGE SCALE GENOMIC DNA]</scope>
    <source>
        <strain evidence="3">Isolate United Kingdom/English Channel/1999</strain>
    </source>
</reference>
<name>Q4A2C0_EHV8U</name>
<evidence type="ECO:0000256" key="1">
    <source>
        <dbReference type="SAM" id="Phobius"/>
    </source>
</evidence>
<gene>
    <name evidence="2" type="ORF">EhV359</name>
</gene>
<dbReference type="KEGG" id="vg:3654791"/>
<organism evidence="2 3">
    <name type="scientific">Emiliania huxleyi virus 86 (isolate United Kingdom/English Channel/1999)</name>
    <name type="common">EhV-86</name>
    <dbReference type="NCBI Taxonomy" id="654925"/>
    <lineage>
        <taxon>Viruses</taxon>
        <taxon>Varidnaviria</taxon>
        <taxon>Bamfordvirae</taxon>
        <taxon>Nucleocytoviricota</taxon>
        <taxon>Megaviricetes</taxon>
        <taxon>Algavirales</taxon>
        <taxon>Phycodnaviridae</taxon>
        <taxon>Coccolithovirus</taxon>
        <taxon>Coccolithovirus huxleyi</taxon>
        <taxon>Emiliania huxleyi virus 86</taxon>
    </lineage>
</organism>
<dbReference type="RefSeq" id="YP_294117.1">
    <property type="nucleotide sequence ID" value="NC_007346.1"/>
</dbReference>
<accession>Q4A2C0</accession>
<protein>
    <submittedName>
        <fullName evidence="2">Putative membrane protein</fullName>
    </submittedName>
</protein>
<sequence>MVNGNETMSNIQNLARYYKEYVFESTISILTDMENQDNADVLAENYINIIRNANYKQIITECDSSLYKNAFAPMCIDNVSLRVDLDKITVLVRKHDLEIIALKSDNAKLLSDNAKLLSDNAKLLSDNAKLLSDNAKLLSDNAKLLSDNAKLIFINIAFIVCIFSQYIYFAITC</sequence>
<keyword evidence="1" id="KW-1133">Transmembrane helix</keyword>
<evidence type="ECO:0000313" key="2">
    <source>
        <dbReference type="EMBL" id="CAI65786.1"/>
    </source>
</evidence>
<proteinExistence type="predicted"/>
<organismHost>
    <name type="scientific">Emiliania huxleyi</name>
    <name type="common">Coccolithophore</name>
    <name type="synonym">Pontosphaera huxleyi</name>
    <dbReference type="NCBI Taxonomy" id="2903"/>
</organismHost>
<keyword evidence="1" id="KW-0472">Membrane</keyword>